<keyword evidence="3" id="KW-1185">Reference proteome</keyword>
<organism evidence="2 3">
    <name type="scientific">Albidovulum litorale</name>
    <dbReference type="NCBI Taxonomy" id="2984134"/>
    <lineage>
        <taxon>Bacteria</taxon>
        <taxon>Pseudomonadati</taxon>
        <taxon>Pseudomonadota</taxon>
        <taxon>Alphaproteobacteria</taxon>
        <taxon>Rhodobacterales</taxon>
        <taxon>Paracoccaceae</taxon>
        <taxon>Albidovulum</taxon>
    </lineage>
</organism>
<keyword evidence="1" id="KW-1133">Transmembrane helix</keyword>
<dbReference type="PROSITE" id="PS51257">
    <property type="entry name" value="PROKAR_LIPOPROTEIN"/>
    <property type="match status" value="1"/>
</dbReference>
<protein>
    <submittedName>
        <fullName evidence="2">Uncharacterized protein</fullName>
    </submittedName>
</protein>
<keyword evidence="1" id="KW-0472">Membrane</keyword>
<sequence>MDRRSFGTGLVAAGASCAISPAAASEEDRDKEIRRLADQFMRVSLKVPGLGSAVLLTALLIVVGDFAYSYNMQQKWQRFALSRANLGKVPLFGGLTRPTVLTRMATMMPVGTAILVHTTLILLLDAVLPRPPKSMTIVNDDNEFWTKSRPDRVRWNRNAREFERNSTLARIGGYFDPKTGEFLALIPPHLRLN</sequence>
<dbReference type="EMBL" id="JAOWKZ010000003">
    <property type="protein sequence ID" value="MCV2873379.1"/>
    <property type="molecule type" value="Genomic_DNA"/>
</dbReference>
<feature type="transmembrane region" description="Helical" evidence="1">
    <location>
        <begin position="107"/>
        <end position="128"/>
    </location>
</feature>
<proteinExistence type="predicted"/>
<feature type="transmembrane region" description="Helical" evidence="1">
    <location>
        <begin position="48"/>
        <end position="68"/>
    </location>
</feature>
<dbReference type="Proteomes" id="UP001652564">
    <property type="component" value="Unassembled WGS sequence"/>
</dbReference>
<evidence type="ECO:0000256" key="1">
    <source>
        <dbReference type="SAM" id="Phobius"/>
    </source>
</evidence>
<evidence type="ECO:0000313" key="2">
    <source>
        <dbReference type="EMBL" id="MCV2873379.1"/>
    </source>
</evidence>
<comment type="caution">
    <text evidence="2">The sequence shown here is derived from an EMBL/GenBank/DDBJ whole genome shotgun (WGS) entry which is preliminary data.</text>
</comment>
<dbReference type="RefSeq" id="WP_263740587.1">
    <property type="nucleotide sequence ID" value="NZ_JAOWKZ010000003.1"/>
</dbReference>
<gene>
    <name evidence="2" type="ORF">OEZ71_13855</name>
</gene>
<keyword evidence="1" id="KW-0812">Transmembrane</keyword>
<name>A0ABT2ZQG0_9RHOB</name>
<evidence type="ECO:0000313" key="3">
    <source>
        <dbReference type="Proteomes" id="UP001652564"/>
    </source>
</evidence>
<reference evidence="2 3" key="1">
    <citation type="submission" date="2022-10" db="EMBL/GenBank/DDBJ databases">
        <title>Defluviimonas sp. nov., isolated from ocean surface sediments.</title>
        <authorList>
            <person name="He W."/>
            <person name="Wang L."/>
            <person name="Zhang D.-F."/>
        </authorList>
    </citation>
    <scope>NUCLEOTIDE SEQUENCE [LARGE SCALE GENOMIC DNA]</scope>
    <source>
        <strain evidence="2 3">WL0050</strain>
    </source>
</reference>
<accession>A0ABT2ZQG0</accession>